<sequence length="310" mass="32552">MPQQHPVRSTPSRPSRPDASMSLLNNVMDHSLDDGYAEAAARRGETGTARLPRTVRGKLGLAGGLILAALVVTLGAAQAQESAPTLAKERGALIKRIEKASAEADRTQREVQSLRKRLDTSRSRALKAHGGDSETKLMSLLSGATPVTGPGVKLVLDDAKDAEQGQGGGPRQNSSFSDTGRLRDRDLQRIVNGLWQSGAEAVAINGQRLTALSAIRAAGDAILVDNKPLPPPYTVLAVGDGQRLSTVFQDSVDGRYLRALHENFEIRWSISAQGELRLPAAPSLVVRSASPPPKAGAAGASEPGTGKGTS</sequence>
<comment type="similarity">
    <text evidence="1">Belongs to the UPF0749 family.</text>
</comment>
<dbReference type="InterPro" id="IPR010273">
    <property type="entry name" value="DUF881"/>
</dbReference>
<feature type="coiled-coil region" evidence="2">
    <location>
        <begin position="90"/>
        <end position="124"/>
    </location>
</feature>
<keyword evidence="2" id="KW-0175">Coiled coil</keyword>
<comment type="caution">
    <text evidence="5">The sequence shown here is derived from an EMBL/GenBank/DDBJ whole genome shotgun (WGS) entry which is preliminary data.</text>
</comment>
<dbReference type="Pfam" id="PF05949">
    <property type="entry name" value="DUF881"/>
    <property type="match status" value="1"/>
</dbReference>
<evidence type="ECO:0000256" key="2">
    <source>
        <dbReference type="SAM" id="Coils"/>
    </source>
</evidence>
<feature type="region of interest" description="Disordered" evidence="3">
    <location>
        <begin position="1"/>
        <end position="21"/>
    </location>
</feature>
<evidence type="ECO:0000313" key="5">
    <source>
        <dbReference type="EMBL" id="GGO84549.1"/>
    </source>
</evidence>
<feature type="transmembrane region" description="Helical" evidence="4">
    <location>
        <begin position="59"/>
        <end position="77"/>
    </location>
</feature>
<protein>
    <submittedName>
        <fullName evidence="5">Membrane protein</fullName>
    </submittedName>
</protein>
<accession>A0A918DVW9</accession>
<keyword evidence="6" id="KW-1185">Reference proteome</keyword>
<dbReference type="EMBL" id="BMMS01000005">
    <property type="protein sequence ID" value="GGO84549.1"/>
    <property type="molecule type" value="Genomic_DNA"/>
</dbReference>
<evidence type="ECO:0000256" key="1">
    <source>
        <dbReference type="ARBA" id="ARBA00009108"/>
    </source>
</evidence>
<dbReference type="Gene3D" id="3.30.70.1880">
    <property type="entry name" value="Protein of unknown function DUF881"/>
    <property type="match status" value="1"/>
</dbReference>
<feature type="compositionally biased region" description="Low complexity" evidence="3">
    <location>
        <begin position="295"/>
        <end position="304"/>
    </location>
</feature>
<dbReference type="PANTHER" id="PTHR37313:SF1">
    <property type="entry name" value="UPF0749 PROTEIN RV1823"/>
    <property type="match status" value="1"/>
</dbReference>
<dbReference type="Proteomes" id="UP000641932">
    <property type="component" value="Unassembled WGS sequence"/>
</dbReference>
<evidence type="ECO:0000313" key="6">
    <source>
        <dbReference type="Proteomes" id="UP000641932"/>
    </source>
</evidence>
<organism evidence="5 6">
    <name type="scientific">Wenjunlia tyrosinilytica</name>
    <dbReference type="NCBI Taxonomy" id="1544741"/>
    <lineage>
        <taxon>Bacteria</taxon>
        <taxon>Bacillati</taxon>
        <taxon>Actinomycetota</taxon>
        <taxon>Actinomycetes</taxon>
        <taxon>Kitasatosporales</taxon>
        <taxon>Streptomycetaceae</taxon>
        <taxon>Wenjunlia</taxon>
    </lineage>
</organism>
<dbReference type="PANTHER" id="PTHR37313">
    <property type="entry name" value="UPF0749 PROTEIN RV1825"/>
    <property type="match status" value="1"/>
</dbReference>
<gene>
    <name evidence="5" type="ORF">GCM10012280_16290</name>
</gene>
<keyword evidence="4" id="KW-0812">Transmembrane</keyword>
<keyword evidence="4" id="KW-1133">Transmembrane helix</keyword>
<keyword evidence="4" id="KW-0472">Membrane</keyword>
<proteinExistence type="inferred from homology"/>
<dbReference type="GO" id="GO:0005886">
    <property type="term" value="C:plasma membrane"/>
    <property type="evidence" value="ECO:0007669"/>
    <property type="project" value="TreeGrafter"/>
</dbReference>
<evidence type="ECO:0000256" key="3">
    <source>
        <dbReference type="SAM" id="MobiDB-lite"/>
    </source>
</evidence>
<reference evidence="5" key="2">
    <citation type="submission" date="2020-09" db="EMBL/GenBank/DDBJ databases">
        <authorList>
            <person name="Sun Q."/>
            <person name="Zhou Y."/>
        </authorList>
    </citation>
    <scope>NUCLEOTIDE SEQUENCE</scope>
    <source>
        <strain evidence="5">CGMCC 4.7201</strain>
    </source>
</reference>
<feature type="region of interest" description="Disordered" evidence="3">
    <location>
        <begin position="161"/>
        <end position="182"/>
    </location>
</feature>
<reference evidence="5" key="1">
    <citation type="journal article" date="2014" name="Int. J. Syst. Evol. Microbiol.">
        <title>Complete genome sequence of Corynebacterium casei LMG S-19264T (=DSM 44701T), isolated from a smear-ripened cheese.</title>
        <authorList>
            <consortium name="US DOE Joint Genome Institute (JGI-PGF)"/>
            <person name="Walter F."/>
            <person name="Albersmeier A."/>
            <person name="Kalinowski J."/>
            <person name="Ruckert C."/>
        </authorList>
    </citation>
    <scope>NUCLEOTIDE SEQUENCE</scope>
    <source>
        <strain evidence="5">CGMCC 4.7201</strain>
    </source>
</reference>
<evidence type="ECO:0000256" key="4">
    <source>
        <dbReference type="SAM" id="Phobius"/>
    </source>
</evidence>
<feature type="region of interest" description="Disordered" evidence="3">
    <location>
        <begin position="287"/>
        <end position="310"/>
    </location>
</feature>
<dbReference type="AlphaFoldDB" id="A0A918DVW9"/>
<name>A0A918DVW9_9ACTN</name>